<sequence length="523" mass="55944">MQLTSWKDSQPPAGYDPETSPLDEHNIKLLDNVHPLGWQQPAERMKKYNLVIIGGGAGGLVSAAGSAGVGGKVALIEKHLMGGDCLNVGCVPSKALIRCANAARAARSGQEFGITVGKVEVDFPGIMRRMRRLRADISPTDSCARFQTELGIDIFQGTGKFIGPRLIEVNGQKIQFASAVIATGALARVPDIPGIHDVPYLTNATFFNLTELPERMVVMGSGPIGLELAQAMAVLGSKVTVIEKSARVMGREDPEAAKIVLAQMEKDGVEFITNAKIERFEKDSASSATLVHVDAKSGKQTLHADAFLLAIGRVPTVKNLGLEEVGVEYTPERGIKIDDTLHTTASHVFAVGDCCDAGNKFTHASDFMARAVIRNALFFGSAKLSKLVIPRATYTEPEVAAVGATEDQLKKDGTEFLTIVREMADVDRARLDEQTEGFVKVLAKPGSGEIFGATIVAPDAGNMISEISVAMAAGMGLGTLASVIHPYPTQAEAIRQCGDLFNKTKLTPFVKGTFDKLLAFRRR</sequence>
<dbReference type="GO" id="GO:0003955">
    <property type="term" value="F:NAD(P)H dehydrogenase (quinone) activity"/>
    <property type="evidence" value="ECO:0007669"/>
    <property type="project" value="TreeGrafter"/>
</dbReference>
<dbReference type="PANTHER" id="PTHR43014">
    <property type="entry name" value="MERCURIC REDUCTASE"/>
    <property type="match status" value="1"/>
</dbReference>
<dbReference type="FunFam" id="3.30.390.30:FF:000001">
    <property type="entry name" value="Dihydrolipoyl dehydrogenase"/>
    <property type="match status" value="1"/>
</dbReference>
<accession>A0AAW1P7I7</accession>
<evidence type="ECO:0000256" key="10">
    <source>
        <dbReference type="RuleBase" id="RU003691"/>
    </source>
</evidence>
<dbReference type="EMBL" id="JALJOQ010000051">
    <property type="protein sequence ID" value="KAK9804451.1"/>
    <property type="molecule type" value="Genomic_DNA"/>
</dbReference>
<feature type="binding site" evidence="8">
    <location>
        <position position="353"/>
    </location>
    <ligand>
        <name>FAD</name>
        <dbReference type="ChEBI" id="CHEBI:57692"/>
    </ligand>
</feature>
<dbReference type="Pfam" id="PF07992">
    <property type="entry name" value="Pyr_redox_2"/>
    <property type="match status" value="1"/>
</dbReference>
<evidence type="ECO:0000256" key="3">
    <source>
        <dbReference type="ARBA" id="ARBA00022827"/>
    </source>
</evidence>
<keyword evidence="15" id="KW-1185">Reference proteome</keyword>
<feature type="region of interest" description="Disordered" evidence="11">
    <location>
        <begin position="1"/>
        <end position="21"/>
    </location>
</feature>
<feature type="domain" description="Pyridine nucleotide-disulphide oxidoreductase dimerisation" evidence="12">
    <location>
        <begin position="389"/>
        <end position="495"/>
    </location>
</feature>
<feature type="binding site" evidence="8">
    <location>
        <begin position="220"/>
        <end position="227"/>
    </location>
    <ligand>
        <name>NAD(+)</name>
        <dbReference type="ChEBI" id="CHEBI:57540"/>
    </ligand>
</feature>
<protein>
    <recommendedName>
        <fullName evidence="16">Mercuric reductase</fullName>
    </recommendedName>
</protein>
<dbReference type="InterPro" id="IPR004099">
    <property type="entry name" value="Pyr_nucl-diS_OxRdtase_dimer"/>
</dbReference>
<keyword evidence="6" id="KW-1015">Disulfide bond</keyword>
<feature type="disulfide bond" description="Redox-active" evidence="9">
    <location>
        <begin position="85"/>
        <end position="90"/>
    </location>
</feature>
<dbReference type="PRINTS" id="PR00411">
    <property type="entry name" value="PNDRDTASEI"/>
</dbReference>
<keyword evidence="8" id="KW-0520">NAD</keyword>
<reference evidence="14 15" key="1">
    <citation type="journal article" date="2024" name="Nat. Commun.">
        <title>Phylogenomics reveals the evolutionary origins of lichenization in chlorophyte algae.</title>
        <authorList>
            <person name="Puginier C."/>
            <person name="Libourel C."/>
            <person name="Otte J."/>
            <person name="Skaloud P."/>
            <person name="Haon M."/>
            <person name="Grisel S."/>
            <person name="Petersen M."/>
            <person name="Berrin J.G."/>
            <person name="Delaux P.M."/>
            <person name="Dal Grande F."/>
            <person name="Keller J."/>
        </authorList>
    </citation>
    <scope>NUCLEOTIDE SEQUENCE [LARGE SCALE GENOMIC DNA]</scope>
    <source>
        <strain evidence="14 15">SAG 2036</strain>
    </source>
</reference>
<dbReference type="InterPro" id="IPR036188">
    <property type="entry name" value="FAD/NAD-bd_sf"/>
</dbReference>
<evidence type="ECO:0000256" key="5">
    <source>
        <dbReference type="ARBA" id="ARBA00023002"/>
    </source>
</evidence>
<evidence type="ECO:0008006" key="16">
    <source>
        <dbReference type="Google" id="ProtNLM"/>
    </source>
</evidence>
<evidence type="ECO:0000256" key="8">
    <source>
        <dbReference type="PIRSR" id="PIRSR000350-3"/>
    </source>
</evidence>
<dbReference type="Gene3D" id="3.50.50.60">
    <property type="entry name" value="FAD/NAD(P)-binding domain"/>
    <property type="match status" value="2"/>
</dbReference>
<dbReference type="Gene3D" id="3.30.390.30">
    <property type="match status" value="1"/>
</dbReference>
<comment type="caution">
    <text evidence="14">The sequence shown here is derived from an EMBL/GenBank/DDBJ whole genome shotgun (WGS) entry which is preliminary data.</text>
</comment>
<dbReference type="GO" id="GO:0050660">
    <property type="term" value="F:flavin adenine dinucleotide binding"/>
    <property type="evidence" value="ECO:0007669"/>
    <property type="project" value="TreeGrafter"/>
</dbReference>
<dbReference type="GO" id="GO:0016668">
    <property type="term" value="F:oxidoreductase activity, acting on a sulfur group of donors, NAD(P) as acceptor"/>
    <property type="evidence" value="ECO:0007669"/>
    <property type="project" value="InterPro"/>
</dbReference>
<name>A0AAW1P7I7_9CHLO</name>
<keyword evidence="2 10" id="KW-0285">Flavoprotein</keyword>
<dbReference type="PIRSF" id="PIRSF000350">
    <property type="entry name" value="Mercury_reductase_MerA"/>
    <property type="match status" value="1"/>
</dbReference>
<dbReference type="InterPro" id="IPR023753">
    <property type="entry name" value="FAD/NAD-binding_dom"/>
</dbReference>
<dbReference type="PRINTS" id="PR00368">
    <property type="entry name" value="FADPNR"/>
</dbReference>
<feature type="binding site" evidence="8">
    <location>
        <position position="243"/>
    </location>
    <ligand>
        <name>NAD(+)</name>
        <dbReference type="ChEBI" id="CHEBI:57540"/>
    </ligand>
</feature>
<evidence type="ECO:0000313" key="15">
    <source>
        <dbReference type="Proteomes" id="UP001465755"/>
    </source>
</evidence>
<dbReference type="PANTHER" id="PTHR43014:SF2">
    <property type="entry name" value="MERCURIC REDUCTASE"/>
    <property type="match status" value="1"/>
</dbReference>
<feature type="binding site" evidence="8">
    <location>
        <position position="159"/>
    </location>
    <ligand>
        <name>FAD</name>
        <dbReference type="ChEBI" id="CHEBI:57692"/>
    </ligand>
</feature>
<evidence type="ECO:0000259" key="13">
    <source>
        <dbReference type="Pfam" id="PF07992"/>
    </source>
</evidence>
<dbReference type="Pfam" id="PF02852">
    <property type="entry name" value="Pyr_redox_dim"/>
    <property type="match status" value="1"/>
</dbReference>
<evidence type="ECO:0000256" key="9">
    <source>
        <dbReference type="PIRSR" id="PIRSR000350-4"/>
    </source>
</evidence>
<keyword evidence="7 10" id="KW-0676">Redox-active center</keyword>
<dbReference type="SUPFAM" id="SSF51905">
    <property type="entry name" value="FAD/NAD(P)-binding domain"/>
    <property type="match status" value="1"/>
</dbReference>
<evidence type="ECO:0000256" key="7">
    <source>
        <dbReference type="ARBA" id="ARBA00023284"/>
    </source>
</evidence>
<feature type="domain" description="FAD/NAD(P)-binding" evidence="13">
    <location>
        <begin position="48"/>
        <end position="362"/>
    </location>
</feature>
<feature type="binding site" evidence="8">
    <location>
        <position position="94"/>
    </location>
    <ligand>
        <name>FAD</name>
        <dbReference type="ChEBI" id="CHEBI:57692"/>
    </ligand>
</feature>
<feature type="binding site" evidence="8">
    <location>
        <position position="312"/>
    </location>
    <ligand>
        <name>NAD(+)</name>
        <dbReference type="ChEBI" id="CHEBI:57540"/>
    </ligand>
</feature>
<keyword evidence="8" id="KW-0547">Nucleotide-binding</keyword>
<dbReference type="SUPFAM" id="SSF55424">
    <property type="entry name" value="FAD/NAD-linked reductases, dimerisation (C-terminal) domain"/>
    <property type="match status" value="1"/>
</dbReference>
<evidence type="ECO:0000256" key="4">
    <source>
        <dbReference type="ARBA" id="ARBA00022857"/>
    </source>
</evidence>
<evidence type="ECO:0000256" key="2">
    <source>
        <dbReference type="ARBA" id="ARBA00022630"/>
    </source>
</evidence>
<dbReference type="Proteomes" id="UP001465755">
    <property type="component" value="Unassembled WGS sequence"/>
</dbReference>
<proteinExistence type="inferred from homology"/>
<comment type="similarity">
    <text evidence="1 10">Belongs to the class-I pyridine nucleotide-disulfide oxidoreductase family.</text>
</comment>
<keyword evidence="3 8" id="KW-0274">FAD</keyword>
<dbReference type="PROSITE" id="PS00076">
    <property type="entry name" value="PYRIDINE_REDOX_1"/>
    <property type="match status" value="1"/>
</dbReference>
<dbReference type="AlphaFoldDB" id="A0AAW1P7I7"/>
<gene>
    <name evidence="14" type="ORF">WJX73_003301</name>
</gene>
<dbReference type="InterPro" id="IPR012999">
    <property type="entry name" value="Pyr_OxRdtase_I_AS"/>
</dbReference>
<keyword evidence="4" id="KW-0521">NADP</keyword>
<evidence type="ECO:0000259" key="12">
    <source>
        <dbReference type="Pfam" id="PF02852"/>
    </source>
</evidence>
<dbReference type="InterPro" id="IPR016156">
    <property type="entry name" value="FAD/NAD-linked_Rdtase_dimer_sf"/>
</dbReference>
<evidence type="ECO:0000256" key="11">
    <source>
        <dbReference type="SAM" id="MobiDB-lite"/>
    </source>
</evidence>
<evidence type="ECO:0000256" key="1">
    <source>
        <dbReference type="ARBA" id="ARBA00007532"/>
    </source>
</evidence>
<dbReference type="NCBIfam" id="NF004991">
    <property type="entry name" value="PRK06370.1-3"/>
    <property type="match status" value="1"/>
</dbReference>
<keyword evidence="5 10" id="KW-0560">Oxidoreductase</keyword>
<evidence type="ECO:0000313" key="14">
    <source>
        <dbReference type="EMBL" id="KAK9804451.1"/>
    </source>
</evidence>
<dbReference type="InterPro" id="IPR001100">
    <property type="entry name" value="Pyr_nuc-diS_OxRdtase"/>
</dbReference>
<organism evidence="14 15">
    <name type="scientific">Symbiochloris irregularis</name>
    <dbReference type="NCBI Taxonomy" id="706552"/>
    <lineage>
        <taxon>Eukaryota</taxon>
        <taxon>Viridiplantae</taxon>
        <taxon>Chlorophyta</taxon>
        <taxon>core chlorophytes</taxon>
        <taxon>Trebouxiophyceae</taxon>
        <taxon>Trebouxiales</taxon>
        <taxon>Trebouxiaceae</taxon>
        <taxon>Symbiochloris</taxon>
    </lineage>
</organism>
<evidence type="ECO:0000256" key="6">
    <source>
        <dbReference type="ARBA" id="ARBA00023157"/>
    </source>
</evidence>
<comment type="cofactor">
    <cofactor evidence="8">
        <name>FAD</name>
        <dbReference type="ChEBI" id="CHEBI:57692"/>
    </cofactor>
    <text evidence="8">Binds 1 FAD per subunit.</text>
</comment>